<dbReference type="GO" id="GO:0003796">
    <property type="term" value="F:lysozyme activity"/>
    <property type="evidence" value="ECO:0007669"/>
    <property type="project" value="UniProtKB-EC"/>
</dbReference>
<keyword evidence="4 7" id="KW-0378">Hydrolase</keyword>
<keyword evidence="8" id="KW-1133">Transmembrane helix</keyword>
<dbReference type="SUPFAM" id="SSF53955">
    <property type="entry name" value="Lysozyme-like"/>
    <property type="match status" value="1"/>
</dbReference>
<dbReference type="CDD" id="cd00737">
    <property type="entry name" value="lyz_endolysin_autolysin"/>
    <property type="match status" value="1"/>
</dbReference>
<protein>
    <recommendedName>
        <fullName evidence="7">Lysozyme</fullName>
        <ecNumber evidence="7">3.2.1.17</ecNumber>
    </recommendedName>
</protein>
<comment type="catalytic activity">
    <reaction evidence="1 7">
        <text>Hydrolysis of (1-&gt;4)-beta-linkages between N-acetylmuramic acid and N-acetyl-D-glucosamine residues in a peptidoglycan and between N-acetyl-D-glucosamine residues in chitodextrins.</text>
        <dbReference type="EC" id="3.2.1.17"/>
    </reaction>
</comment>
<keyword evidence="5" id="KW-1035">Host cytoplasm</keyword>
<accession>A0AAJ2H0B4</accession>
<dbReference type="InterPro" id="IPR033907">
    <property type="entry name" value="Endolysin_autolysin"/>
</dbReference>
<dbReference type="Pfam" id="PF00959">
    <property type="entry name" value="Phage_lysozyme"/>
    <property type="match status" value="1"/>
</dbReference>
<comment type="caution">
    <text evidence="9">The sequence shown here is derived from an EMBL/GenBank/DDBJ whole genome shotgun (WGS) entry which is preliminary data.</text>
</comment>
<evidence type="ECO:0000256" key="1">
    <source>
        <dbReference type="ARBA" id="ARBA00000632"/>
    </source>
</evidence>
<keyword evidence="6 7" id="KW-0326">Glycosidase</keyword>
<comment type="similarity">
    <text evidence="7">Belongs to the glycosyl hydrolase 24 family.</text>
</comment>
<evidence type="ECO:0000256" key="4">
    <source>
        <dbReference type="ARBA" id="ARBA00022801"/>
    </source>
</evidence>
<evidence type="ECO:0000256" key="7">
    <source>
        <dbReference type="RuleBase" id="RU003788"/>
    </source>
</evidence>
<gene>
    <name evidence="9" type="ORF">RJJ65_32045</name>
</gene>
<sequence length="229" mass="24186">MRKISAYGISKLKQWEGEILFAYDDFDPPSNRRRIKAGDKIKGTLTIGTGHTGPDVRPGMTITSEQSTALLYQDLASFEAAVESAVKVPLTDNQFAALVSFAFNVGAANFRSSTLLKKLNAGNYAAVPAELAKWTKSKGKTMPGLVNRRAAEAGLWAEGAFVQSSGTVADKQRAPLITGKVASTATALISGGGLQMVPHDGPIAYALAAVLVIACLVGGGLYVWDRVKN</sequence>
<dbReference type="EMBL" id="JAVLSF010000036">
    <property type="protein sequence ID" value="MDR9777190.1"/>
    <property type="molecule type" value="Genomic_DNA"/>
</dbReference>
<feature type="transmembrane region" description="Helical" evidence="8">
    <location>
        <begin position="203"/>
        <end position="224"/>
    </location>
</feature>
<proteinExistence type="inferred from homology"/>
<reference evidence="9" key="1">
    <citation type="submission" date="2023-04" db="EMBL/GenBank/DDBJ databases">
        <title>Genomic characterization of faba bean (Vicia faba) microsymbionts in Mexican soils.</title>
        <authorList>
            <person name="Rivera Orduna F.N."/>
            <person name="Guevara-Luna J."/>
            <person name="Yan J."/>
            <person name="Arroyo-Herrera I."/>
            <person name="Li Y."/>
            <person name="Vasquez-Murrieta M.S."/>
            <person name="Wang E.T."/>
        </authorList>
    </citation>
    <scope>NUCLEOTIDE SEQUENCE</scope>
    <source>
        <strain evidence="9">CH26</strain>
    </source>
</reference>
<dbReference type="HAMAP" id="MF_04110">
    <property type="entry name" value="ENDOLYSIN_T4"/>
    <property type="match status" value="1"/>
</dbReference>
<dbReference type="GO" id="GO:0042742">
    <property type="term" value="P:defense response to bacterium"/>
    <property type="evidence" value="ECO:0007669"/>
    <property type="project" value="UniProtKB-KW"/>
</dbReference>
<organism evidence="9 10">
    <name type="scientific">Rhizobium hidalgonense</name>
    <dbReference type="NCBI Taxonomy" id="1538159"/>
    <lineage>
        <taxon>Bacteria</taxon>
        <taxon>Pseudomonadati</taxon>
        <taxon>Pseudomonadota</taxon>
        <taxon>Alphaproteobacteria</taxon>
        <taxon>Hyphomicrobiales</taxon>
        <taxon>Rhizobiaceae</taxon>
        <taxon>Rhizobium/Agrobacterium group</taxon>
        <taxon>Rhizobium</taxon>
    </lineage>
</organism>
<dbReference type="InterPro" id="IPR051018">
    <property type="entry name" value="Bacteriophage_GH24"/>
</dbReference>
<keyword evidence="8" id="KW-0812">Transmembrane</keyword>
<dbReference type="GO" id="GO:0016998">
    <property type="term" value="P:cell wall macromolecule catabolic process"/>
    <property type="evidence" value="ECO:0007669"/>
    <property type="project" value="InterPro"/>
</dbReference>
<keyword evidence="2 7" id="KW-0929">Antimicrobial</keyword>
<dbReference type="PANTHER" id="PTHR38107:SF3">
    <property type="entry name" value="LYSOZYME RRRD-RELATED"/>
    <property type="match status" value="1"/>
</dbReference>
<evidence type="ECO:0000256" key="2">
    <source>
        <dbReference type="ARBA" id="ARBA00022529"/>
    </source>
</evidence>
<dbReference type="Proteomes" id="UP001268610">
    <property type="component" value="Unassembled WGS sequence"/>
</dbReference>
<evidence type="ECO:0000313" key="9">
    <source>
        <dbReference type="EMBL" id="MDR9777190.1"/>
    </source>
</evidence>
<keyword evidence="3 7" id="KW-0081">Bacteriolytic enzyme</keyword>
<dbReference type="Gene3D" id="1.10.530.40">
    <property type="match status" value="1"/>
</dbReference>
<dbReference type="GO" id="GO:0009253">
    <property type="term" value="P:peptidoglycan catabolic process"/>
    <property type="evidence" value="ECO:0007669"/>
    <property type="project" value="InterPro"/>
</dbReference>
<dbReference type="InterPro" id="IPR023346">
    <property type="entry name" value="Lysozyme-like_dom_sf"/>
</dbReference>
<dbReference type="InterPro" id="IPR023347">
    <property type="entry name" value="Lysozyme_dom_sf"/>
</dbReference>
<name>A0AAJ2H0B4_9HYPH</name>
<dbReference type="InterPro" id="IPR034690">
    <property type="entry name" value="Endolysin_T4_type"/>
</dbReference>
<keyword evidence="8" id="KW-0472">Membrane</keyword>
<dbReference type="RefSeq" id="WP_310865751.1">
    <property type="nucleotide sequence ID" value="NZ_JAVLSF010000036.1"/>
</dbReference>
<evidence type="ECO:0000313" key="10">
    <source>
        <dbReference type="Proteomes" id="UP001268610"/>
    </source>
</evidence>
<dbReference type="PANTHER" id="PTHR38107">
    <property type="match status" value="1"/>
</dbReference>
<evidence type="ECO:0000256" key="3">
    <source>
        <dbReference type="ARBA" id="ARBA00022638"/>
    </source>
</evidence>
<evidence type="ECO:0000256" key="5">
    <source>
        <dbReference type="ARBA" id="ARBA00023200"/>
    </source>
</evidence>
<evidence type="ECO:0000256" key="6">
    <source>
        <dbReference type="ARBA" id="ARBA00023295"/>
    </source>
</evidence>
<dbReference type="EC" id="3.2.1.17" evidence="7"/>
<dbReference type="InterPro" id="IPR002196">
    <property type="entry name" value="Glyco_hydro_24"/>
</dbReference>
<dbReference type="GO" id="GO:0031640">
    <property type="term" value="P:killing of cells of another organism"/>
    <property type="evidence" value="ECO:0007669"/>
    <property type="project" value="UniProtKB-KW"/>
</dbReference>
<evidence type="ECO:0000256" key="8">
    <source>
        <dbReference type="SAM" id="Phobius"/>
    </source>
</evidence>
<dbReference type="AlphaFoldDB" id="A0AAJ2H0B4"/>